<dbReference type="AlphaFoldDB" id="A0AA86PIQ9"/>
<name>A0AA86PIQ9_9EUKA</name>
<dbReference type="EMBL" id="CAXDID020000338">
    <property type="protein sequence ID" value="CAL6078998.1"/>
    <property type="molecule type" value="Genomic_DNA"/>
</dbReference>
<dbReference type="EMBL" id="CATOUU010000668">
    <property type="protein sequence ID" value="CAI9939815.1"/>
    <property type="molecule type" value="Genomic_DNA"/>
</dbReference>
<proteinExistence type="predicted"/>
<evidence type="ECO:0000313" key="2">
    <source>
        <dbReference type="EMBL" id="CAI9939811.1"/>
    </source>
</evidence>
<feature type="compositionally biased region" description="Basic and acidic residues" evidence="1">
    <location>
        <begin position="10"/>
        <end position="20"/>
    </location>
</feature>
<evidence type="ECO:0000313" key="4">
    <source>
        <dbReference type="EMBL" id="CAL6078998.1"/>
    </source>
</evidence>
<reference evidence="2" key="1">
    <citation type="submission" date="2023-06" db="EMBL/GenBank/DDBJ databases">
        <authorList>
            <person name="Kurt Z."/>
        </authorList>
    </citation>
    <scope>NUCLEOTIDE SEQUENCE</scope>
</reference>
<comment type="caution">
    <text evidence="2">The sequence shown here is derived from an EMBL/GenBank/DDBJ whole genome shotgun (WGS) entry which is preliminary data.</text>
</comment>
<accession>A0AA86PIQ9</accession>
<evidence type="ECO:0000256" key="1">
    <source>
        <dbReference type="SAM" id="MobiDB-lite"/>
    </source>
</evidence>
<evidence type="ECO:0000313" key="6">
    <source>
        <dbReference type="Proteomes" id="UP001642409"/>
    </source>
</evidence>
<gene>
    <name evidence="2" type="ORF">HINF_LOCUS27456</name>
    <name evidence="3" type="ORF">HINF_LOCUS27460</name>
    <name evidence="4" type="ORF">HINF_LOCUS59171</name>
    <name evidence="5" type="ORF">HINF_LOCUS59175</name>
</gene>
<dbReference type="Proteomes" id="UP001642409">
    <property type="component" value="Unassembled WGS sequence"/>
</dbReference>
<reference evidence="4 6" key="2">
    <citation type="submission" date="2024-07" db="EMBL/GenBank/DDBJ databases">
        <authorList>
            <person name="Akdeniz Z."/>
        </authorList>
    </citation>
    <scope>NUCLEOTIDE SEQUENCE [LARGE SCALE GENOMIC DNA]</scope>
</reference>
<evidence type="ECO:0000313" key="5">
    <source>
        <dbReference type="EMBL" id="CAL6079006.1"/>
    </source>
</evidence>
<protein>
    <submittedName>
        <fullName evidence="4">Hypothetical_protein</fullName>
    </submittedName>
</protein>
<organism evidence="2">
    <name type="scientific">Hexamita inflata</name>
    <dbReference type="NCBI Taxonomy" id="28002"/>
    <lineage>
        <taxon>Eukaryota</taxon>
        <taxon>Metamonada</taxon>
        <taxon>Diplomonadida</taxon>
        <taxon>Hexamitidae</taxon>
        <taxon>Hexamitinae</taxon>
        <taxon>Hexamita</taxon>
    </lineage>
</organism>
<feature type="region of interest" description="Disordered" evidence="1">
    <location>
        <begin position="1"/>
        <end position="22"/>
    </location>
</feature>
<evidence type="ECO:0000313" key="3">
    <source>
        <dbReference type="EMBL" id="CAI9939815.1"/>
    </source>
</evidence>
<dbReference type="EMBL" id="CAXDID020000338">
    <property type="protein sequence ID" value="CAL6079006.1"/>
    <property type="molecule type" value="Genomic_DNA"/>
</dbReference>
<dbReference type="EMBL" id="CATOUU010000668">
    <property type="protein sequence ID" value="CAI9939811.1"/>
    <property type="molecule type" value="Genomic_DNA"/>
</dbReference>
<keyword evidence="6" id="KW-1185">Reference proteome</keyword>
<sequence>MQDYYSSRYTDIHSRSDKQKKYSTQQMYVAKRNKNSQNIQQKIDQRILEGIRSQLIPKSKKAEHSAQDEVLSLYTKDASKFGSIDWKSLDEKIEQQGYESKPYSYKRFYDVIVQKIKQSFSEVKKNEHDLLIEKEMSKITPQWSQQQIKAIRLPLKHEIVAVINKYNSQNNYIYNCQQEINRINHKINSKIQKIQPKMNSIQDTSDDIFKGCPLEPFNQIQ</sequence>